<sequence length="106" mass="12715">MFRKLFHFRKEKSGKKPSPSQVLLNQTQEMFKEKESMLLKKIAIEAEKMQEYTNSRQKQAAMHCLKKKNFYEAQLQKLGKHQSCIDNQEKILHQYRQQQSREQAAQ</sequence>
<dbReference type="Gene3D" id="1.10.287.1060">
    <property type="entry name" value="ESAT-6-like"/>
    <property type="match status" value="1"/>
</dbReference>
<protein>
    <submittedName>
        <fullName evidence="1">Charged multivesicular body protein 4b</fullName>
    </submittedName>
</protein>
<proteinExistence type="predicted"/>
<dbReference type="InterPro" id="IPR005024">
    <property type="entry name" value="Snf7_fam"/>
</dbReference>
<evidence type="ECO:0000313" key="2">
    <source>
        <dbReference type="Proteomes" id="UP000036987"/>
    </source>
</evidence>
<dbReference type="Proteomes" id="UP000036987">
    <property type="component" value="Unassembled WGS sequence"/>
</dbReference>
<dbReference type="GO" id="GO:0007034">
    <property type="term" value="P:vacuolar transport"/>
    <property type="evidence" value="ECO:0007669"/>
    <property type="project" value="InterPro"/>
</dbReference>
<gene>
    <name evidence="1" type="ORF">ZOSMA_66G00300</name>
</gene>
<dbReference type="PANTHER" id="PTHR22761:SF91">
    <property type="entry name" value="OS07G0490700 PROTEIN"/>
    <property type="match status" value="1"/>
</dbReference>
<dbReference type="OMA" id="FKEKESM"/>
<dbReference type="STRING" id="29655.A0A0K9NS79"/>
<keyword evidence="2" id="KW-1185">Reference proteome</keyword>
<name>A0A0K9NS79_ZOSMR</name>
<dbReference type="AlphaFoldDB" id="A0A0K9NS79"/>
<dbReference type="PANTHER" id="PTHR22761">
    <property type="entry name" value="CHARGED MULTIVESICULAR BODY PROTEIN"/>
    <property type="match status" value="1"/>
</dbReference>
<dbReference type="EMBL" id="LFYR01001757">
    <property type="protein sequence ID" value="KMZ59609.1"/>
    <property type="molecule type" value="Genomic_DNA"/>
</dbReference>
<organism evidence="1 2">
    <name type="scientific">Zostera marina</name>
    <name type="common">Eelgrass</name>
    <dbReference type="NCBI Taxonomy" id="29655"/>
    <lineage>
        <taxon>Eukaryota</taxon>
        <taxon>Viridiplantae</taxon>
        <taxon>Streptophyta</taxon>
        <taxon>Embryophyta</taxon>
        <taxon>Tracheophyta</taxon>
        <taxon>Spermatophyta</taxon>
        <taxon>Magnoliopsida</taxon>
        <taxon>Liliopsida</taxon>
        <taxon>Zosteraceae</taxon>
        <taxon>Zostera</taxon>
    </lineage>
</organism>
<evidence type="ECO:0000313" key="1">
    <source>
        <dbReference type="EMBL" id="KMZ59609.1"/>
    </source>
</evidence>
<dbReference type="OrthoDB" id="5592979at2759"/>
<reference evidence="2" key="1">
    <citation type="journal article" date="2016" name="Nature">
        <title>The genome of the seagrass Zostera marina reveals angiosperm adaptation to the sea.</title>
        <authorList>
            <person name="Olsen J.L."/>
            <person name="Rouze P."/>
            <person name="Verhelst B."/>
            <person name="Lin Y.-C."/>
            <person name="Bayer T."/>
            <person name="Collen J."/>
            <person name="Dattolo E."/>
            <person name="De Paoli E."/>
            <person name="Dittami S."/>
            <person name="Maumus F."/>
            <person name="Michel G."/>
            <person name="Kersting A."/>
            <person name="Lauritano C."/>
            <person name="Lohaus R."/>
            <person name="Toepel M."/>
            <person name="Tonon T."/>
            <person name="Vanneste K."/>
            <person name="Amirebrahimi M."/>
            <person name="Brakel J."/>
            <person name="Bostroem C."/>
            <person name="Chovatia M."/>
            <person name="Grimwood J."/>
            <person name="Jenkins J.W."/>
            <person name="Jueterbock A."/>
            <person name="Mraz A."/>
            <person name="Stam W.T."/>
            <person name="Tice H."/>
            <person name="Bornberg-Bauer E."/>
            <person name="Green P.J."/>
            <person name="Pearson G.A."/>
            <person name="Procaccini G."/>
            <person name="Duarte C.M."/>
            <person name="Schmutz J."/>
            <person name="Reusch T.B.H."/>
            <person name="Van de Peer Y."/>
        </authorList>
    </citation>
    <scope>NUCLEOTIDE SEQUENCE [LARGE SCALE GENOMIC DNA]</scope>
    <source>
        <strain evidence="2">cv. Finnish</strain>
    </source>
</reference>
<comment type="caution">
    <text evidence="1">The sequence shown here is derived from an EMBL/GenBank/DDBJ whole genome shotgun (WGS) entry which is preliminary data.</text>
</comment>
<accession>A0A0K9NS79</accession>